<dbReference type="CDD" id="cd01449">
    <property type="entry name" value="TST_Repeat_2"/>
    <property type="match status" value="1"/>
</dbReference>
<dbReference type="InterPro" id="IPR045078">
    <property type="entry name" value="TST/MPST-like"/>
</dbReference>
<feature type="region of interest" description="Disordered" evidence="4">
    <location>
        <begin position="187"/>
        <end position="212"/>
    </location>
</feature>
<organism evidence="6 7">
    <name type="scientific">Nesterenkonia sedimenti</name>
    <dbReference type="NCBI Taxonomy" id="1463632"/>
    <lineage>
        <taxon>Bacteria</taxon>
        <taxon>Bacillati</taxon>
        <taxon>Actinomycetota</taxon>
        <taxon>Actinomycetes</taxon>
        <taxon>Micrococcales</taxon>
        <taxon>Micrococcaceae</taxon>
        <taxon>Nesterenkonia</taxon>
    </lineage>
</organism>
<keyword evidence="1 3" id="KW-0808">Transferase</keyword>
<evidence type="ECO:0000256" key="4">
    <source>
        <dbReference type="SAM" id="MobiDB-lite"/>
    </source>
</evidence>
<dbReference type="InterPro" id="IPR001763">
    <property type="entry name" value="Rhodanese-like_dom"/>
</dbReference>
<name>A0A7X8YDX1_9MICC</name>
<comment type="caution">
    <text evidence="6">The sequence shown here is derived from an EMBL/GenBank/DDBJ whole genome shotgun (WGS) entry which is preliminary data.</text>
</comment>
<dbReference type="Pfam" id="PF00581">
    <property type="entry name" value="Rhodanese"/>
    <property type="match status" value="2"/>
</dbReference>
<evidence type="ECO:0000313" key="6">
    <source>
        <dbReference type="EMBL" id="NLS09895.1"/>
    </source>
</evidence>
<evidence type="ECO:0000256" key="1">
    <source>
        <dbReference type="ARBA" id="ARBA00022679"/>
    </source>
</evidence>
<evidence type="ECO:0000313" key="7">
    <source>
        <dbReference type="Proteomes" id="UP000523139"/>
    </source>
</evidence>
<feature type="domain" description="Rhodanese" evidence="5">
    <location>
        <begin position="17"/>
        <end position="142"/>
    </location>
</feature>
<evidence type="ECO:0000256" key="3">
    <source>
        <dbReference type="RuleBase" id="RU000507"/>
    </source>
</evidence>
<dbReference type="RefSeq" id="WP_168887380.1">
    <property type="nucleotide sequence ID" value="NZ_JABAHY010000006.1"/>
</dbReference>
<evidence type="ECO:0000256" key="2">
    <source>
        <dbReference type="ARBA" id="ARBA00022737"/>
    </source>
</evidence>
<dbReference type="PANTHER" id="PTHR11364">
    <property type="entry name" value="THIOSULFATE SULFERTANSFERASE"/>
    <property type="match status" value="1"/>
</dbReference>
<dbReference type="SMART" id="SM00450">
    <property type="entry name" value="RHOD"/>
    <property type="match status" value="2"/>
</dbReference>
<dbReference type="PROSITE" id="PS00683">
    <property type="entry name" value="RHODANESE_2"/>
    <property type="match status" value="1"/>
</dbReference>
<gene>
    <name evidence="6" type="ORF">HGQ17_07740</name>
</gene>
<dbReference type="CDD" id="cd01448">
    <property type="entry name" value="TST_Repeat_1"/>
    <property type="match status" value="1"/>
</dbReference>
<feature type="compositionally biased region" description="Basic and acidic residues" evidence="4">
    <location>
        <begin position="187"/>
        <end position="196"/>
    </location>
</feature>
<dbReference type="AlphaFoldDB" id="A0A7X8YDX1"/>
<dbReference type="GO" id="GO:0004792">
    <property type="term" value="F:thiosulfate-cyanide sulfurtransferase activity"/>
    <property type="evidence" value="ECO:0007669"/>
    <property type="project" value="InterPro"/>
</dbReference>
<feature type="domain" description="Rhodanese" evidence="5">
    <location>
        <begin position="170"/>
        <end position="281"/>
    </location>
</feature>
<evidence type="ECO:0000259" key="5">
    <source>
        <dbReference type="PROSITE" id="PS50206"/>
    </source>
</evidence>
<reference evidence="6 7" key="1">
    <citation type="submission" date="2020-04" db="EMBL/GenBank/DDBJ databases">
        <title>Nesterenkonia sp. nov., isolated from marine sediment.</title>
        <authorList>
            <person name="Zhang G."/>
        </authorList>
    </citation>
    <scope>NUCLEOTIDE SEQUENCE [LARGE SCALE GENOMIC DNA]</scope>
    <source>
        <strain evidence="6 7">MY13</strain>
    </source>
</reference>
<dbReference type="PROSITE" id="PS50206">
    <property type="entry name" value="RHODANESE_3"/>
    <property type="match status" value="2"/>
</dbReference>
<dbReference type="Proteomes" id="UP000523139">
    <property type="component" value="Unassembled WGS sequence"/>
</dbReference>
<accession>A0A7X8YDX1</accession>
<dbReference type="InterPro" id="IPR036873">
    <property type="entry name" value="Rhodanese-like_dom_sf"/>
</dbReference>
<dbReference type="PROSITE" id="PS00380">
    <property type="entry name" value="RHODANESE_1"/>
    <property type="match status" value="1"/>
</dbReference>
<dbReference type="Gene3D" id="3.40.250.10">
    <property type="entry name" value="Rhodanese-like domain"/>
    <property type="match status" value="2"/>
</dbReference>
<dbReference type="PANTHER" id="PTHR11364:SF27">
    <property type="entry name" value="SULFURTRANSFERASE"/>
    <property type="match status" value="1"/>
</dbReference>
<protein>
    <recommendedName>
        <fullName evidence="3">Sulfurtransferase</fullName>
    </recommendedName>
</protein>
<proteinExistence type="predicted"/>
<keyword evidence="2" id="KW-0677">Repeat</keyword>
<sequence length="284" mass="30814">MSPLISPEQLRELIDTDPTSLRILDVRWRLDRPDGHPEYLEGHLPGAVYVDLDHELAEHGRPATEGRHPLPSAQTLQEAARRWGINPGDTVVVYDDVNNTAAARAWWLLKHAQNPDDGPGLDIRVLDGALTGWKAAGYALETGEVTPETGAISIGEGYARRINIDDAAAFPEQGTLLDVRAPERYRGEHEPMDPKAGHIPGAVNAPTGGNVDDQGRFLSPEQLRERFLSLGVDPEKPVASYCGSGITASHSTLALELAGFDAVLYPGSFSEWSNHQDRPVASGE</sequence>
<keyword evidence="7" id="KW-1185">Reference proteome</keyword>
<dbReference type="InterPro" id="IPR001307">
    <property type="entry name" value="Thiosulphate_STrfase_CS"/>
</dbReference>
<dbReference type="EMBL" id="JABAHY010000006">
    <property type="protein sequence ID" value="NLS09895.1"/>
    <property type="molecule type" value="Genomic_DNA"/>
</dbReference>
<dbReference type="SUPFAM" id="SSF52821">
    <property type="entry name" value="Rhodanese/Cell cycle control phosphatase"/>
    <property type="match status" value="2"/>
</dbReference>